<dbReference type="Proteomes" id="UP000008467">
    <property type="component" value="Chromosome"/>
</dbReference>
<dbReference type="EMBL" id="CP002582">
    <property type="protein sequence ID" value="ADZ82387.1"/>
    <property type="molecule type" value="Genomic_DNA"/>
</dbReference>
<feature type="domain" description="LD-carboxypeptidase C-terminal" evidence="8">
    <location>
        <begin position="171"/>
        <end position="285"/>
    </location>
</feature>
<dbReference type="RefSeq" id="WP_013655688.1">
    <property type="nucleotide sequence ID" value="NC_015275.1"/>
</dbReference>
<dbReference type="InterPro" id="IPR027478">
    <property type="entry name" value="LdcA_N"/>
</dbReference>
<protein>
    <submittedName>
        <fullName evidence="9">Peptidase U61 LD-carboxypeptidase A</fullName>
    </submittedName>
</protein>
<feature type="active site" description="Charge relay system" evidence="6">
    <location>
        <position position="270"/>
    </location>
</feature>
<comment type="similarity">
    <text evidence="1">Belongs to the peptidase S66 family.</text>
</comment>
<evidence type="ECO:0000313" key="10">
    <source>
        <dbReference type="Proteomes" id="UP000008467"/>
    </source>
</evidence>
<reference evidence="9 10" key="1">
    <citation type="journal article" date="2011" name="J. Bacteriol.">
        <title>Complete genome sequence of the cellulose-degrading bacterium Cellulosilyticum lentocellum.</title>
        <authorList>
            <consortium name="US DOE Joint Genome Institute"/>
            <person name="Miller D.A."/>
            <person name="Suen G."/>
            <person name="Bruce D."/>
            <person name="Copeland A."/>
            <person name="Cheng J.F."/>
            <person name="Detter C."/>
            <person name="Goodwin L.A."/>
            <person name="Han C.S."/>
            <person name="Hauser L.J."/>
            <person name="Land M.L."/>
            <person name="Lapidus A."/>
            <person name="Lucas S."/>
            <person name="Meincke L."/>
            <person name="Pitluck S."/>
            <person name="Tapia R."/>
            <person name="Teshima H."/>
            <person name="Woyke T."/>
            <person name="Fox B.G."/>
            <person name="Angert E.R."/>
            <person name="Currie C.R."/>
        </authorList>
    </citation>
    <scope>NUCLEOTIDE SEQUENCE [LARGE SCALE GENOMIC DNA]</scope>
    <source>
        <strain evidence="10">ATCC 49066 / DSM 5427 / NCIMB 11756 / RHM5</strain>
    </source>
</reference>
<proteinExistence type="inferred from homology"/>
<dbReference type="PIRSF" id="PIRSF028757">
    <property type="entry name" value="LD-carboxypeptidase"/>
    <property type="match status" value="1"/>
</dbReference>
<dbReference type="PANTHER" id="PTHR30237:SF2">
    <property type="entry name" value="MUREIN TETRAPEPTIDE CARBOXYPEPTIDASE"/>
    <property type="match status" value="1"/>
</dbReference>
<feature type="active site" description="Nucleophile" evidence="6">
    <location>
        <position position="109"/>
    </location>
</feature>
<dbReference type="SUPFAM" id="SSF141986">
    <property type="entry name" value="LD-carboxypeptidase A C-terminal domain-like"/>
    <property type="match status" value="1"/>
</dbReference>
<organism evidence="9 10">
    <name type="scientific">Cellulosilyticum lentocellum (strain ATCC 49066 / DSM 5427 / NCIMB 11756 / RHM5)</name>
    <name type="common">Clostridium lentocellum</name>
    <dbReference type="NCBI Taxonomy" id="642492"/>
    <lineage>
        <taxon>Bacteria</taxon>
        <taxon>Bacillati</taxon>
        <taxon>Bacillota</taxon>
        <taxon>Clostridia</taxon>
        <taxon>Lachnospirales</taxon>
        <taxon>Cellulosilyticaceae</taxon>
        <taxon>Cellulosilyticum</taxon>
    </lineage>
</organism>
<evidence type="ECO:0000256" key="5">
    <source>
        <dbReference type="ARBA" id="ARBA00022825"/>
    </source>
</evidence>
<dbReference type="InterPro" id="IPR027461">
    <property type="entry name" value="Carboxypeptidase_A_C_sf"/>
</dbReference>
<keyword evidence="4" id="KW-0378">Hydrolase</keyword>
<keyword evidence="2 9" id="KW-0121">Carboxypeptidase</keyword>
<dbReference type="GO" id="GO:0006508">
    <property type="term" value="P:proteolysis"/>
    <property type="evidence" value="ECO:0007669"/>
    <property type="project" value="UniProtKB-KW"/>
</dbReference>
<dbReference type="STRING" id="642492.Clole_0653"/>
<dbReference type="GO" id="GO:0004180">
    <property type="term" value="F:carboxypeptidase activity"/>
    <property type="evidence" value="ECO:0007669"/>
    <property type="project" value="UniProtKB-KW"/>
</dbReference>
<evidence type="ECO:0000259" key="7">
    <source>
        <dbReference type="Pfam" id="PF02016"/>
    </source>
</evidence>
<dbReference type="GO" id="GO:0008236">
    <property type="term" value="F:serine-type peptidase activity"/>
    <property type="evidence" value="ECO:0007669"/>
    <property type="project" value="UniProtKB-KW"/>
</dbReference>
<sequence length="285" mass="31964">MPLLKTGDTVALVGCSNGLSLEMQGAVEKLRSLLEGWGLEVLSSSYIYAQKDVFAASGKDRAVALMNFYQNESVKAIFDISGGDIANQVLPFLDFERIKKANKPYFGYSDLTTVIDSIYTKTGVSSYLYQVRFLIGEYAKVQQEAFYKTFFEEQEDLFQFDYHFIRGENLEGIIIGGNIRCLLKLAGTPYFPDFKDKILFLEGMSGKPAQITTFLNQYKQMGILDEVKGILLGSFLEMEEKALSPTVEELLLELIGDRDIPIAKTMQIGHGKDSKCLRIGERISL</sequence>
<dbReference type="CDD" id="cd07062">
    <property type="entry name" value="Peptidase_S66_mccF_like"/>
    <property type="match status" value="1"/>
</dbReference>
<evidence type="ECO:0000259" key="8">
    <source>
        <dbReference type="Pfam" id="PF17676"/>
    </source>
</evidence>
<accession>F2JN45</accession>
<dbReference type="PANTHER" id="PTHR30237">
    <property type="entry name" value="MURAMOYLTETRAPEPTIDE CARBOXYPEPTIDASE"/>
    <property type="match status" value="1"/>
</dbReference>
<evidence type="ECO:0000256" key="1">
    <source>
        <dbReference type="ARBA" id="ARBA00010233"/>
    </source>
</evidence>
<dbReference type="HOGENOM" id="CLU_034346_1_1_9"/>
<evidence type="ECO:0000256" key="2">
    <source>
        <dbReference type="ARBA" id="ARBA00022645"/>
    </source>
</evidence>
<evidence type="ECO:0000256" key="4">
    <source>
        <dbReference type="ARBA" id="ARBA00022801"/>
    </source>
</evidence>
<dbReference type="KEGG" id="cle:Clole_0653"/>
<dbReference type="Pfam" id="PF17676">
    <property type="entry name" value="Peptidase_S66C"/>
    <property type="match status" value="1"/>
</dbReference>
<evidence type="ECO:0000313" key="9">
    <source>
        <dbReference type="EMBL" id="ADZ82387.1"/>
    </source>
</evidence>
<dbReference type="eggNOG" id="COG1619">
    <property type="taxonomic scope" value="Bacteria"/>
</dbReference>
<evidence type="ECO:0000256" key="3">
    <source>
        <dbReference type="ARBA" id="ARBA00022670"/>
    </source>
</evidence>
<dbReference type="InterPro" id="IPR003507">
    <property type="entry name" value="S66_fam"/>
</dbReference>
<dbReference type="Gene3D" id="3.40.50.10740">
    <property type="entry name" value="Class I glutamine amidotransferase-like"/>
    <property type="match status" value="1"/>
</dbReference>
<dbReference type="InterPro" id="IPR040449">
    <property type="entry name" value="Peptidase_S66_N"/>
</dbReference>
<dbReference type="InterPro" id="IPR029062">
    <property type="entry name" value="Class_I_gatase-like"/>
</dbReference>
<keyword evidence="10" id="KW-1185">Reference proteome</keyword>
<feature type="active site" description="Charge relay system" evidence="6">
    <location>
        <position position="202"/>
    </location>
</feature>
<dbReference type="AlphaFoldDB" id="F2JN45"/>
<dbReference type="InterPro" id="IPR040921">
    <property type="entry name" value="Peptidase_S66C"/>
</dbReference>
<dbReference type="Pfam" id="PF02016">
    <property type="entry name" value="Peptidase_S66"/>
    <property type="match status" value="1"/>
</dbReference>
<keyword evidence="5" id="KW-0720">Serine protease</keyword>
<keyword evidence="3" id="KW-0645">Protease</keyword>
<name>F2JN45_CELLD</name>
<dbReference type="SUPFAM" id="SSF52317">
    <property type="entry name" value="Class I glutamine amidotransferase-like"/>
    <property type="match status" value="1"/>
</dbReference>
<feature type="domain" description="LD-carboxypeptidase N-terminal" evidence="7">
    <location>
        <begin position="10"/>
        <end position="127"/>
    </location>
</feature>
<gene>
    <name evidence="9" type="ordered locus">Clole_0653</name>
</gene>
<dbReference type="Gene3D" id="3.50.30.60">
    <property type="entry name" value="LD-carboxypeptidase A C-terminal domain-like"/>
    <property type="match status" value="1"/>
</dbReference>
<evidence type="ECO:0000256" key="6">
    <source>
        <dbReference type="PIRSR" id="PIRSR028757-1"/>
    </source>
</evidence>